<evidence type="ECO:0000313" key="1">
    <source>
        <dbReference type="EMBL" id="CRL30663.1"/>
    </source>
</evidence>
<dbReference type="Proteomes" id="UP000053732">
    <property type="component" value="Unassembled WGS sequence"/>
</dbReference>
<dbReference type="EMBL" id="HG793189">
    <property type="protein sequence ID" value="CRL30663.1"/>
    <property type="molecule type" value="Genomic_DNA"/>
</dbReference>
<protein>
    <submittedName>
        <fullName evidence="1">Str. FM013</fullName>
    </submittedName>
</protein>
<name>A0A0G4PWX4_PENC3</name>
<accession>A0A0G4PWX4</accession>
<sequence>MGTKIPRDWTNDPEELRVNDWNAGGDFEEVVDTNVLGKVRPIMCSGRNSDDFLYMFEAGGTFYVWDQIEDTIWRICQPNTETKIIEVIGERGLKGLGLDALAEVEEEED</sequence>
<reference evidence="1 2" key="1">
    <citation type="journal article" date="2014" name="Nat. Commun.">
        <title>Multiple recent horizontal transfers of a large genomic region in cheese making fungi.</title>
        <authorList>
            <person name="Cheeseman K."/>
            <person name="Ropars J."/>
            <person name="Renault P."/>
            <person name="Dupont J."/>
            <person name="Gouzy J."/>
            <person name="Branca A."/>
            <person name="Abraham A.L."/>
            <person name="Ceppi M."/>
            <person name="Conseiller E."/>
            <person name="Debuchy R."/>
            <person name="Malagnac F."/>
            <person name="Goarin A."/>
            <person name="Silar P."/>
            <person name="Lacoste S."/>
            <person name="Sallet E."/>
            <person name="Bensimon A."/>
            <person name="Giraud T."/>
            <person name="Brygoo Y."/>
        </authorList>
    </citation>
    <scope>NUCLEOTIDE SEQUENCE [LARGE SCALE GENOMIC DNA]</scope>
    <source>
        <strain evidence="2">FM 013</strain>
    </source>
</reference>
<evidence type="ECO:0000313" key="2">
    <source>
        <dbReference type="Proteomes" id="UP000053732"/>
    </source>
</evidence>
<dbReference type="AlphaFoldDB" id="A0A0G4PWX4"/>
<gene>
    <name evidence="1" type="ORF">PCAMFM013_S056g000036</name>
</gene>
<organism evidence="1 2">
    <name type="scientific">Penicillium camemberti (strain FM 013)</name>
    <dbReference type="NCBI Taxonomy" id="1429867"/>
    <lineage>
        <taxon>Eukaryota</taxon>
        <taxon>Fungi</taxon>
        <taxon>Dikarya</taxon>
        <taxon>Ascomycota</taxon>
        <taxon>Pezizomycotina</taxon>
        <taxon>Eurotiomycetes</taxon>
        <taxon>Eurotiomycetidae</taxon>
        <taxon>Eurotiales</taxon>
        <taxon>Aspergillaceae</taxon>
        <taxon>Penicillium</taxon>
    </lineage>
</organism>
<keyword evidence="2" id="KW-1185">Reference proteome</keyword>
<proteinExistence type="predicted"/>